<dbReference type="SUPFAM" id="SSF52507">
    <property type="entry name" value="Homo-oligomeric flavin-containing Cys decarboxylases, HFCD"/>
    <property type="match status" value="1"/>
</dbReference>
<comment type="caution">
    <text evidence="7">The sequence shown here is derived from an EMBL/GenBank/DDBJ whole genome shotgun (WGS) entry which is preliminary data.</text>
</comment>
<reference evidence="8" key="1">
    <citation type="journal article" date="2019" name="Int. J. Syst. Evol. Microbiol.">
        <title>The Global Catalogue of Microorganisms (GCM) 10K type strain sequencing project: providing services to taxonomists for standard genome sequencing and annotation.</title>
        <authorList>
            <consortium name="The Broad Institute Genomics Platform"/>
            <consortium name="The Broad Institute Genome Sequencing Center for Infectious Disease"/>
            <person name="Wu L."/>
            <person name="Ma J."/>
        </authorList>
    </citation>
    <scope>NUCLEOTIDE SEQUENCE [LARGE SCALE GENOMIC DNA]</scope>
    <source>
        <strain evidence="8">JCM 18459</strain>
    </source>
</reference>
<dbReference type="PANTHER" id="PTHR43374">
    <property type="entry name" value="FLAVIN PRENYLTRANSFERASE"/>
    <property type="match status" value="1"/>
</dbReference>
<keyword evidence="8" id="KW-1185">Reference proteome</keyword>
<protein>
    <recommendedName>
        <fullName evidence="5">Flavin prenyltransferase UbiX</fullName>
        <ecNumber evidence="5">2.5.1.129</ecNumber>
    </recommendedName>
</protein>
<evidence type="ECO:0000256" key="5">
    <source>
        <dbReference type="HAMAP-Rule" id="MF_01984"/>
    </source>
</evidence>
<dbReference type="InterPro" id="IPR036551">
    <property type="entry name" value="Flavin_trans-like"/>
</dbReference>
<dbReference type="InterPro" id="IPR004507">
    <property type="entry name" value="UbiX-like"/>
</dbReference>
<keyword evidence="1 5" id="KW-0637">Prenyltransferase</keyword>
<keyword evidence="4 5" id="KW-0808">Transferase</keyword>
<evidence type="ECO:0000259" key="6">
    <source>
        <dbReference type="Pfam" id="PF02441"/>
    </source>
</evidence>
<feature type="binding site" evidence="5">
    <location>
        <position position="157"/>
    </location>
    <ligand>
        <name>dimethylallyl phosphate</name>
        <dbReference type="ChEBI" id="CHEBI:88052"/>
    </ligand>
</feature>
<evidence type="ECO:0000313" key="7">
    <source>
        <dbReference type="EMBL" id="GAA5143520.1"/>
    </source>
</evidence>
<dbReference type="EC" id="2.5.1.129" evidence="5"/>
<dbReference type="HAMAP" id="MF_01984">
    <property type="entry name" value="ubiX_pad"/>
    <property type="match status" value="1"/>
</dbReference>
<keyword evidence="3 5" id="KW-0288">FMN</keyword>
<dbReference type="PANTHER" id="PTHR43374:SF1">
    <property type="entry name" value="FLAVIN PRENYLTRANSFERASE PAD1, MITOCHONDRIAL"/>
    <property type="match status" value="1"/>
</dbReference>
<name>A0ABP9PAL2_9ACTN</name>
<evidence type="ECO:0000256" key="1">
    <source>
        <dbReference type="ARBA" id="ARBA00022602"/>
    </source>
</evidence>
<dbReference type="Pfam" id="PF02441">
    <property type="entry name" value="Flavoprotein"/>
    <property type="match status" value="1"/>
</dbReference>
<dbReference type="NCBIfam" id="TIGR00421">
    <property type="entry name" value="ubiX_pad"/>
    <property type="match status" value="1"/>
</dbReference>
<comment type="catalytic activity">
    <reaction evidence="5">
        <text>dimethylallyl phosphate + FMNH2 = prenylated FMNH2 + phosphate</text>
        <dbReference type="Rhea" id="RHEA:37743"/>
        <dbReference type="ChEBI" id="CHEBI:43474"/>
        <dbReference type="ChEBI" id="CHEBI:57618"/>
        <dbReference type="ChEBI" id="CHEBI:87467"/>
        <dbReference type="ChEBI" id="CHEBI:88052"/>
        <dbReference type="EC" id="2.5.1.129"/>
    </reaction>
</comment>
<comment type="caution">
    <text evidence="5">Lacks conserved residue(s) required for the propagation of feature annotation.</text>
</comment>
<dbReference type="Gene3D" id="3.40.50.1950">
    <property type="entry name" value="Flavin prenyltransferase-like"/>
    <property type="match status" value="1"/>
</dbReference>
<gene>
    <name evidence="5 7" type="primary">ubiX</name>
    <name evidence="7" type="ORF">GCM10023340_09080</name>
</gene>
<evidence type="ECO:0000313" key="8">
    <source>
        <dbReference type="Proteomes" id="UP001500221"/>
    </source>
</evidence>
<dbReference type="InterPro" id="IPR003382">
    <property type="entry name" value="Flavoprotein"/>
</dbReference>
<evidence type="ECO:0000256" key="2">
    <source>
        <dbReference type="ARBA" id="ARBA00022630"/>
    </source>
</evidence>
<feature type="domain" description="Flavoprotein" evidence="6">
    <location>
        <begin position="9"/>
        <end position="178"/>
    </location>
</feature>
<proteinExistence type="inferred from homology"/>
<comment type="similarity">
    <text evidence="5">Belongs to the UbiX/PAD1 family.</text>
</comment>
<dbReference type="EMBL" id="BAABKG010000001">
    <property type="protein sequence ID" value="GAA5143520.1"/>
    <property type="molecule type" value="Genomic_DNA"/>
</dbReference>
<feature type="binding site" evidence="5">
    <location>
        <begin position="15"/>
        <end position="17"/>
    </location>
    <ligand>
        <name>FMN</name>
        <dbReference type="ChEBI" id="CHEBI:58210"/>
    </ligand>
</feature>
<sequence>MPHDPSGPVVVGITGGSGSIYGVRLLERLRELAVETHLVVTQPGLLTLSQETDWTADQLRDLASEVHPVRNVGASIASGSFRTRGMVVVPCSIKTLSGIAHSYADNLLVRAADVTLKERRPLVLVVRETPLHLGHLRLMTTAAEIGATILPPAPAMYTRPRTVDDIVDHTVGRVLDQLGLDVEMPRWAGTTPSRETTFEGVPS</sequence>
<keyword evidence="2 5" id="KW-0285">Flavoprotein</keyword>
<dbReference type="NCBIfam" id="NF004685">
    <property type="entry name" value="PRK06029.1"/>
    <property type="match status" value="1"/>
</dbReference>
<comment type="function">
    <text evidence="5">Flavin prenyltransferase that catalyzes the synthesis of the prenylated FMN cofactor (prenyl-FMN) for 4-hydroxy-3-polyprenylbenzoic acid decarboxylase UbiD. The prenyltransferase is metal-independent and links a dimethylallyl moiety from dimethylallyl monophosphate (DMAP) to the flavin N5 and C6 atoms of FMN.</text>
</comment>
<dbReference type="Proteomes" id="UP001500221">
    <property type="component" value="Unassembled WGS sequence"/>
</dbReference>
<feature type="binding site" evidence="5">
    <location>
        <position position="127"/>
    </location>
    <ligand>
        <name>FMN</name>
        <dbReference type="ChEBI" id="CHEBI:58210"/>
    </ligand>
</feature>
<dbReference type="RefSeq" id="WP_345454969.1">
    <property type="nucleotide sequence ID" value="NZ_BAABKG010000001.1"/>
</dbReference>
<feature type="binding site" evidence="5">
    <location>
        <begin position="92"/>
        <end position="95"/>
    </location>
    <ligand>
        <name>FMN</name>
        <dbReference type="ChEBI" id="CHEBI:58210"/>
    </ligand>
</feature>
<organism evidence="7 8">
    <name type="scientific">Nocardioides marinquilinus</name>
    <dbReference type="NCBI Taxonomy" id="1210400"/>
    <lineage>
        <taxon>Bacteria</taxon>
        <taxon>Bacillati</taxon>
        <taxon>Actinomycetota</taxon>
        <taxon>Actinomycetes</taxon>
        <taxon>Propionibacteriales</taxon>
        <taxon>Nocardioidaceae</taxon>
        <taxon>Nocardioides</taxon>
    </lineage>
</organism>
<feature type="binding site" evidence="5">
    <location>
        <position position="41"/>
    </location>
    <ligand>
        <name>FMN</name>
        <dbReference type="ChEBI" id="CHEBI:58210"/>
    </ligand>
</feature>
<evidence type="ECO:0000256" key="4">
    <source>
        <dbReference type="ARBA" id="ARBA00022679"/>
    </source>
</evidence>
<feature type="binding site" evidence="5">
    <location>
        <position position="173"/>
    </location>
    <ligand>
        <name>dimethylallyl phosphate</name>
        <dbReference type="ChEBI" id="CHEBI:88052"/>
    </ligand>
</feature>
<evidence type="ECO:0000256" key="3">
    <source>
        <dbReference type="ARBA" id="ARBA00022643"/>
    </source>
</evidence>
<accession>A0ABP9PAL2</accession>